<name>A0AAN6F3V6_EXODE</name>
<dbReference type="GO" id="GO:0004674">
    <property type="term" value="F:protein serine/threonine kinase activity"/>
    <property type="evidence" value="ECO:0007669"/>
    <property type="project" value="UniProtKB-EC"/>
</dbReference>
<feature type="region of interest" description="Disordered" evidence="6">
    <location>
        <begin position="328"/>
        <end position="357"/>
    </location>
</feature>
<dbReference type="PANTHER" id="PTHR43671:SF13">
    <property type="entry name" value="SERINE_THREONINE-PROTEIN KINASE NEK2"/>
    <property type="match status" value="1"/>
</dbReference>
<dbReference type="PROSITE" id="PS50011">
    <property type="entry name" value="PROTEIN_KINASE_DOM"/>
    <property type="match status" value="1"/>
</dbReference>
<evidence type="ECO:0000313" key="8">
    <source>
        <dbReference type="EMBL" id="KAJ8995516.1"/>
    </source>
</evidence>
<evidence type="ECO:0000256" key="6">
    <source>
        <dbReference type="SAM" id="MobiDB-lite"/>
    </source>
</evidence>
<keyword evidence="4" id="KW-0418">Kinase</keyword>
<evidence type="ECO:0000259" key="7">
    <source>
        <dbReference type="PROSITE" id="PS50011"/>
    </source>
</evidence>
<dbReference type="PANTHER" id="PTHR43671">
    <property type="entry name" value="SERINE/THREONINE-PROTEIN KINASE NEK"/>
    <property type="match status" value="1"/>
</dbReference>
<dbReference type="InterPro" id="IPR011009">
    <property type="entry name" value="Kinase-like_dom_sf"/>
</dbReference>
<evidence type="ECO:0000256" key="2">
    <source>
        <dbReference type="ARBA" id="ARBA00022679"/>
    </source>
</evidence>
<dbReference type="Gene3D" id="1.10.510.10">
    <property type="entry name" value="Transferase(Phosphotransferase) domain 1"/>
    <property type="match status" value="1"/>
</dbReference>
<dbReference type="EMBL" id="JAJGCB010000001">
    <property type="protein sequence ID" value="KAJ8995516.1"/>
    <property type="molecule type" value="Genomic_DNA"/>
</dbReference>
<dbReference type="Proteomes" id="UP001161757">
    <property type="component" value="Unassembled WGS sequence"/>
</dbReference>
<dbReference type="GO" id="GO:0005524">
    <property type="term" value="F:ATP binding"/>
    <property type="evidence" value="ECO:0007669"/>
    <property type="project" value="UniProtKB-KW"/>
</dbReference>
<evidence type="ECO:0000256" key="4">
    <source>
        <dbReference type="ARBA" id="ARBA00022777"/>
    </source>
</evidence>
<dbReference type="EC" id="2.7.11.1" evidence="1"/>
<proteinExistence type="predicted"/>
<evidence type="ECO:0000256" key="1">
    <source>
        <dbReference type="ARBA" id="ARBA00012513"/>
    </source>
</evidence>
<evidence type="ECO:0000256" key="3">
    <source>
        <dbReference type="ARBA" id="ARBA00022741"/>
    </source>
</evidence>
<reference evidence="8" key="1">
    <citation type="submission" date="2023-01" db="EMBL/GenBank/DDBJ databases">
        <title>Exophiala dermititidis isolated from Cystic Fibrosis Patient.</title>
        <authorList>
            <person name="Kurbessoian T."/>
            <person name="Crocker A."/>
            <person name="Murante D."/>
            <person name="Hogan D.A."/>
            <person name="Stajich J.E."/>
        </authorList>
    </citation>
    <scope>NUCLEOTIDE SEQUENCE</scope>
    <source>
        <strain evidence="8">Ex8</strain>
    </source>
</reference>
<evidence type="ECO:0000313" key="9">
    <source>
        <dbReference type="Proteomes" id="UP001161757"/>
    </source>
</evidence>
<dbReference type="InterPro" id="IPR050660">
    <property type="entry name" value="NEK_Ser/Thr_kinase"/>
</dbReference>
<comment type="caution">
    <text evidence="8">The sequence shown here is derived from an EMBL/GenBank/DDBJ whole genome shotgun (WGS) entry which is preliminary data.</text>
</comment>
<feature type="domain" description="Protein kinase" evidence="7">
    <location>
        <begin position="17"/>
        <end position="301"/>
    </location>
</feature>
<keyword evidence="2" id="KW-0808">Transferase</keyword>
<dbReference type="Pfam" id="PF00069">
    <property type="entry name" value="Pkinase"/>
    <property type="match status" value="1"/>
</dbReference>
<evidence type="ECO:0000256" key="5">
    <source>
        <dbReference type="ARBA" id="ARBA00022840"/>
    </source>
</evidence>
<gene>
    <name evidence="8" type="ORF">HRR80_000284</name>
</gene>
<sequence>MSQHVKYGLFVPEGSGYLHVQVLGAGVQGTASLVRSVAEQDVCVRKKTVGVQSKSPGDTFAEVKLYRPHPRIPRLIHTQAYAASEHQTSDYQSYSMIFQYCNGGTLSRFLDIRIADVRFRPTPALVWKLFDELLSIVFFLHQECSPAIAHSDAHSSNVFLNFPTQDAKLPDFYLGDFGLARTLEDFIWRDQGATPGQRRLTDPKWLDQAADREVFKDSVEKLVKDLSSVRHHVCMIITGNRSYDVKDFDEVIDWHKQEQQWPSKLISMYDRLRGVITSLKTRQFEKYEDLIELRQLVNTFAREQAVEQNPEASDYSGTRPGKYAIAKAPGGATTPEPDMGLDAHTTRSEGSDGDNVETSPKLYDSRHKLLLGSIHVPGPWRIAHVNPDTQNVLAVERLDFGYYNMPIEETWPEFLLPPHVASAGWDAVLTAAKIADARDQGTTPPPPVQSWQTEGLDLNQCFEIDPEWNPVETAES</sequence>
<protein>
    <recommendedName>
        <fullName evidence="1">non-specific serine/threonine protein kinase</fullName>
        <ecNumber evidence="1">2.7.11.1</ecNumber>
    </recommendedName>
</protein>
<keyword evidence="5" id="KW-0067">ATP-binding</keyword>
<dbReference type="SMART" id="SM00220">
    <property type="entry name" value="S_TKc"/>
    <property type="match status" value="1"/>
</dbReference>
<organism evidence="8 9">
    <name type="scientific">Exophiala dermatitidis</name>
    <name type="common">Black yeast-like fungus</name>
    <name type="synonym">Wangiella dermatitidis</name>
    <dbReference type="NCBI Taxonomy" id="5970"/>
    <lineage>
        <taxon>Eukaryota</taxon>
        <taxon>Fungi</taxon>
        <taxon>Dikarya</taxon>
        <taxon>Ascomycota</taxon>
        <taxon>Pezizomycotina</taxon>
        <taxon>Eurotiomycetes</taxon>
        <taxon>Chaetothyriomycetidae</taxon>
        <taxon>Chaetothyriales</taxon>
        <taxon>Herpotrichiellaceae</taxon>
        <taxon>Exophiala</taxon>
    </lineage>
</organism>
<dbReference type="InterPro" id="IPR000719">
    <property type="entry name" value="Prot_kinase_dom"/>
</dbReference>
<dbReference type="AlphaFoldDB" id="A0AAN6F3V6"/>
<accession>A0AAN6F3V6</accession>
<dbReference type="SUPFAM" id="SSF56112">
    <property type="entry name" value="Protein kinase-like (PK-like)"/>
    <property type="match status" value="1"/>
</dbReference>
<keyword evidence="3" id="KW-0547">Nucleotide-binding</keyword>